<name>A0A2J6SVA2_9HELO</name>
<dbReference type="FunFam" id="3.40.50.720:FF:000173">
    <property type="entry name" value="3-oxoacyl-[acyl-carrier protein] reductase"/>
    <property type="match status" value="1"/>
</dbReference>
<evidence type="ECO:0000256" key="4">
    <source>
        <dbReference type="RuleBase" id="RU000363"/>
    </source>
</evidence>
<reference evidence="5 6" key="1">
    <citation type="submission" date="2016-04" db="EMBL/GenBank/DDBJ databases">
        <title>A degradative enzymes factory behind the ericoid mycorrhizal symbiosis.</title>
        <authorList>
            <consortium name="DOE Joint Genome Institute"/>
            <person name="Martino E."/>
            <person name="Morin E."/>
            <person name="Grelet G."/>
            <person name="Kuo A."/>
            <person name="Kohler A."/>
            <person name="Daghino S."/>
            <person name="Barry K."/>
            <person name="Choi C."/>
            <person name="Cichocki N."/>
            <person name="Clum A."/>
            <person name="Copeland A."/>
            <person name="Hainaut M."/>
            <person name="Haridas S."/>
            <person name="Labutti K."/>
            <person name="Lindquist E."/>
            <person name="Lipzen A."/>
            <person name="Khouja H.-R."/>
            <person name="Murat C."/>
            <person name="Ohm R."/>
            <person name="Olson A."/>
            <person name="Spatafora J."/>
            <person name="Veneault-Fourrey C."/>
            <person name="Henrissat B."/>
            <person name="Grigoriev I."/>
            <person name="Martin F."/>
            <person name="Perotto S."/>
        </authorList>
    </citation>
    <scope>NUCLEOTIDE SEQUENCE [LARGE SCALE GENOMIC DNA]</scope>
    <source>
        <strain evidence="5 6">E</strain>
    </source>
</reference>
<protein>
    <submittedName>
        <fullName evidence="5">3-ketoacyl-reductase</fullName>
    </submittedName>
</protein>
<dbReference type="AlphaFoldDB" id="A0A2J6SVA2"/>
<keyword evidence="6" id="KW-1185">Reference proteome</keyword>
<dbReference type="InterPro" id="IPR002347">
    <property type="entry name" value="SDR_fam"/>
</dbReference>
<keyword evidence="3" id="KW-0560">Oxidoreductase</keyword>
<dbReference type="GeneID" id="36583697"/>
<dbReference type="PRINTS" id="PR00080">
    <property type="entry name" value="SDRFAMILY"/>
</dbReference>
<proteinExistence type="inferred from homology"/>
<dbReference type="GO" id="GO:0048038">
    <property type="term" value="F:quinone binding"/>
    <property type="evidence" value="ECO:0007669"/>
    <property type="project" value="TreeGrafter"/>
</dbReference>
<dbReference type="Pfam" id="PF00106">
    <property type="entry name" value="adh_short"/>
    <property type="match status" value="1"/>
</dbReference>
<dbReference type="EMBL" id="KZ613859">
    <property type="protein sequence ID" value="PMD54696.1"/>
    <property type="molecule type" value="Genomic_DNA"/>
</dbReference>
<dbReference type="PRINTS" id="PR00081">
    <property type="entry name" value="GDHRDH"/>
</dbReference>
<organism evidence="5 6">
    <name type="scientific">Hyaloscypha bicolor E</name>
    <dbReference type="NCBI Taxonomy" id="1095630"/>
    <lineage>
        <taxon>Eukaryota</taxon>
        <taxon>Fungi</taxon>
        <taxon>Dikarya</taxon>
        <taxon>Ascomycota</taxon>
        <taxon>Pezizomycotina</taxon>
        <taxon>Leotiomycetes</taxon>
        <taxon>Helotiales</taxon>
        <taxon>Hyaloscyphaceae</taxon>
        <taxon>Hyaloscypha</taxon>
        <taxon>Hyaloscypha bicolor</taxon>
    </lineage>
</organism>
<evidence type="ECO:0000313" key="6">
    <source>
        <dbReference type="Proteomes" id="UP000235371"/>
    </source>
</evidence>
<keyword evidence="2" id="KW-0521">NADP</keyword>
<gene>
    <name evidence="5" type="ORF">K444DRAFT_539305</name>
</gene>
<evidence type="ECO:0000256" key="2">
    <source>
        <dbReference type="ARBA" id="ARBA00022857"/>
    </source>
</evidence>
<evidence type="ECO:0000256" key="3">
    <source>
        <dbReference type="ARBA" id="ARBA00023002"/>
    </source>
</evidence>
<dbReference type="GO" id="GO:0006633">
    <property type="term" value="P:fatty acid biosynthetic process"/>
    <property type="evidence" value="ECO:0007669"/>
    <property type="project" value="TreeGrafter"/>
</dbReference>
<dbReference type="GO" id="GO:0016616">
    <property type="term" value="F:oxidoreductase activity, acting on the CH-OH group of donors, NAD or NADP as acceptor"/>
    <property type="evidence" value="ECO:0007669"/>
    <property type="project" value="TreeGrafter"/>
</dbReference>
<dbReference type="PANTHER" id="PTHR42760">
    <property type="entry name" value="SHORT-CHAIN DEHYDROGENASES/REDUCTASES FAMILY MEMBER"/>
    <property type="match status" value="1"/>
</dbReference>
<comment type="similarity">
    <text evidence="1 4">Belongs to the short-chain dehydrogenases/reductases (SDR) family.</text>
</comment>
<dbReference type="PROSITE" id="PS00061">
    <property type="entry name" value="ADH_SHORT"/>
    <property type="match status" value="1"/>
</dbReference>
<evidence type="ECO:0000256" key="1">
    <source>
        <dbReference type="ARBA" id="ARBA00006484"/>
    </source>
</evidence>
<accession>A0A2J6SVA2</accession>
<dbReference type="PANTHER" id="PTHR42760:SF133">
    <property type="entry name" value="3-OXOACYL-[ACYL-CARRIER-PROTEIN] REDUCTASE"/>
    <property type="match status" value="1"/>
</dbReference>
<dbReference type="InParanoid" id="A0A2J6SVA2"/>
<evidence type="ECO:0000313" key="5">
    <source>
        <dbReference type="EMBL" id="PMD54696.1"/>
    </source>
</evidence>
<dbReference type="InterPro" id="IPR036291">
    <property type="entry name" value="NAD(P)-bd_dom_sf"/>
</dbReference>
<dbReference type="InterPro" id="IPR020904">
    <property type="entry name" value="Sc_DH/Rdtase_CS"/>
</dbReference>
<dbReference type="Proteomes" id="UP000235371">
    <property type="component" value="Unassembled WGS sequence"/>
</dbReference>
<sequence length="269" mass="28551">MHFLRPSIQSKFIPTVHALKRTFQKSSSLQNVANPPRQLAGKNCIITGASRGIGAEIARRFAREGAKCLLIGRNKSSLWKVKDGMEETDGQEHRILVGDVGDGRQVDILVNAAGVTHYSPLFVTSTSLLDEVVTTNLMGTMMVCRTVGKNMMAMKGEGCIINVASLLGLKGGKGSAAYAASKAGVIGLTRALASELGDKNVRVNVLVPGYIETDMTEAMTPEARSQALNSIPLKRFGQAAEIADAAVFLATNQYANNCVLNLDGGLSAT</sequence>
<dbReference type="OrthoDB" id="1669814at2759"/>
<dbReference type="RefSeq" id="XP_024731600.1">
    <property type="nucleotide sequence ID" value="XM_024875618.1"/>
</dbReference>
<dbReference type="STRING" id="1095630.A0A2J6SVA2"/>
<dbReference type="Gene3D" id="3.40.50.720">
    <property type="entry name" value="NAD(P)-binding Rossmann-like Domain"/>
    <property type="match status" value="1"/>
</dbReference>
<dbReference type="SUPFAM" id="SSF51735">
    <property type="entry name" value="NAD(P)-binding Rossmann-fold domains"/>
    <property type="match status" value="1"/>
</dbReference>